<dbReference type="RefSeq" id="WP_105246866.1">
    <property type="nucleotide sequence ID" value="NZ_PSZM01000037.1"/>
</dbReference>
<gene>
    <name evidence="2" type="ORF">C4S77_06435</name>
</gene>
<comment type="caution">
    <text evidence="2">The sequence shown here is derived from an EMBL/GenBank/DDBJ whole genome shotgun (WGS) entry which is preliminary data.</text>
</comment>
<dbReference type="Proteomes" id="UP000238042">
    <property type="component" value="Unassembled WGS sequence"/>
</dbReference>
<evidence type="ECO:0000313" key="3">
    <source>
        <dbReference type="Proteomes" id="UP000238042"/>
    </source>
</evidence>
<dbReference type="InterPro" id="IPR029044">
    <property type="entry name" value="Nucleotide-diphossugar_trans"/>
</dbReference>
<keyword evidence="3" id="KW-1185">Reference proteome</keyword>
<proteinExistence type="predicted"/>
<dbReference type="CDD" id="cd00761">
    <property type="entry name" value="Glyco_tranf_GTA_type"/>
    <property type="match status" value="1"/>
</dbReference>
<feature type="domain" description="Glycosyltransferase 2-like" evidence="1">
    <location>
        <begin position="8"/>
        <end position="135"/>
    </location>
</feature>
<dbReference type="Pfam" id="PF00535">
    <property type="entry name" value="Glycos_transf_2"/>
    <property type="match status" value="1"/>
</dbReference>
<keyword evidence="2" id="KW-0808">Transferase</keyword>
<accession>A0A2S8ACI5</accession>
<evidence type="ECO:0000313" key="2">
    <source>
        <dbReference type="EMBL" id="PQL92655.1"/>
    </source>
</evidence>
<dbReference type="InterPro" id="IPR001173">
    <property type="entry name" value="Glyco_trans_2-like"/>
</dbReference>
<dbReference type="PANTHER" id="PTHR22916">
    <property type="entry name" value="GLYCOSYLTRANSFERASE"/>
    <property type="match status" value="1"/>
</dbReference>
<sequence length="331" mass="39327">MVYPLVTVSIPVYNCEKYIERSINSVLKQTYPNIEILLVDDKGNDHSSDVIKRIQSEYPEKIRIIEHKSNQGLSIVRNTGIDHAKGEYLFFLDGDDEIVPDCIEELYRLISETHSSIAVGEMIAKNTFKNIEYKIFPFNHSLKSLKENDIVFEHFCNGTWPVSACNKLLRVNFFRHNKIYFVKGLYSQDELWSFQTALKLDSIAFLHKPTYLYYLHGESIIFNKTKRNFENHQAIVEYFSKAYNEVSSIKKKHILKHLIIFKETTLTMQWKFMKDDSIYWKQNYKRLQKAPSLSILDYFSFFYSINHKKKNLFQNLPVSIGYKLFKWRFER</sequence>
<dbReference type="OrthoDB" id="396512at2"/>
<name>A0A2S8ACI5_9FLAO</name>
<reference evidence="2 3" key="1">
    <citation type="submission" date="2018-02" db="EMBL/GenBank/DDBJ databases">
        <title>Genome sequences of Apibacter spp., gut symbionts of Asian honey bees.</title>
        <authorList>
            <person name="Kwong W.K."/>
            <person name="Steele M.I."/>
            <person name="Moran N.A."/>
        </authorList>
    </citation>
    <scope>NUCLEOTIDE SEQUENCE [LARGE SCALE GENOMIC DNA]</scope>
    <source>
        <strain evidence="3">wkB301</strain>
    </source>
</reference>
<dbReference type="PANTHER" id="PTHR22916:SF3">
    <property type="entry name" value="UDP-GLCNAC:BETAGAL BETA-1,3-N-ACETYLGLUCOSAMINYLTRANSFERASE-LIKE PROTEIN 1"/>
    <property type="match status" value="1"/>
</dbReference>
<dbReference type="AlphaFoldDB" id="A0A2S8ACI5"/>
<evidence type="ECO:0000259" key="1">
    <source>
        <dbReference type="Pfam" id="PF00535"/>
    </source>
</evidence>
<dbReference type="SUPFAM" id="SSF53448">
    <property type="entry name" value="Nucleotide-diphospho-sugar transferases"/>
    <property type="match status" value="1"/>
</dbReference>
<dbReference type="Gene3D" id="3.90.550.10">
    <property type="entry name" value="Spore Coat Polysaccharide Biosynthesis Protein SpsA, Chain A"/>
    <property type="match status" value="1"/>
</dbReference>
<dbReference type="GO" id="GO:0016758">
    <property type="term" value="F:hexosyltransferase activity"/>
    <property type="evidence" value="ECO:0007669"/>
    <property type="project" value="UniProtKB-ARBA"/>
</dbReference>
<organism evidence="2 3">
    <name type="scientific">Apibacter adventoris</name>
    <dbReference type="NCBI Taxonomy" id="1679466"/>
    <lineage>
        <taxon>Bacteria</taxon>
        <taxon>Pseudomonadati</taxon>
        <taxon>Bacteroidota</taxon>
        <taxon>Flavobacteriia</taxon>
        <taxon>Flavobacteriales</taxon>
        <taxon>Weeksellaceae</taxon>
        <taxon>Apibacter</taxon>
    </lineage>
</organism>
<dbReference type="EMBL" id="PSZM01000037">
    <property type="protein sequence ID" value="PQL92655.1"/>
    <property type="molecule type" value="Genomic_DNA"/>
</dbReference>
<protein>
    <submittedName>
        <fullName evidence="2">Family 2 glycosyl transferase</fullName>
    </submittedName>
</protein>